<evidence type="ECO:0000313" key="2">
    <source>
        <dbReference type="Proteomes" id="UP000269945"/>
    </source>
</evidence>
<evidence type="ECO:0000313" key="1">
    <source>
        <dbReference type="EMBL" id="VCW98599.1"/>
    </source>
</evidence>
<protein>
    <submittedName>
        <fullName evidence="1">Uncharacterized protein</fullName>
    </submittedName>
</protein>
<organism evidence="1 2">
    <name type="scientific">Gulo gulo</name>
    <name type="common">Wolverine</name>
    <name type="synonym">Gluton</name>
    <dbReference type="NCBI Taxonomy" id="48420"/>
    <lineage>
        <taxon>Eukaryota</taxon>
        <taxon>Metazoa</taxon>
        <taxon>Chordata</taxon>
        <taxon>Craniata</taxon>
        <taxon>Vertebrata</taxon>
        <taxon>Euteleostomi</taxon>
        <taxon>Mammalia</taxon>
        <taxon>Eutheria</taxon>
        <taxon>Laurasiatheria</taxon>
        <taxon>Carnivora</taxon>
        <taxon>Caniformia</taxon>
        <taxon>Musteloidea</taxon>
        <taxon>Mustelidae</taxon>
        <taxon>Guloninae</taxon>
        <taxon>Gulo</taxon>
    </lineage>
</organism>
<sequence>MKTMIIPIYEGPTWFHAPCRMLSCGLSYLLSVRFLFYETRQKWPP</sequence>
<dbReference type="AlphaFoldDB" id="A0A9X9LXB4"/>
<keyword evidence="2" id="KW-1185">Reference proteome</keyword>
<accession>A0A9X9LXB4</accession>
<dbReference type="EMBL" id="CYRY02026032">
    <property type="protein sequence ID" value="VCW98599.1"/>
    <property type="molecule type" value="Genomic_DNA"/>
</dbReference>
<reference evidence="1 2" key="1">
    <citation type="submission" date="2018-10" db="EMBL/GenBank/DDBJ databases">
        <authorList>
            <person name="Ekblom R."/>
            <person name="Jareborg N."/>
        </authorList>
    </citation>
    <scope>NUCLEOTIDE SEQUENCE [LARGE SCALE GENOMIC DNA]</scope>
    <source>
        <tissue evidence="1">Muscle</tissue>
    </source>
</reference>
<dbReference type="Proteomes" id="UP000269945">
    <property type="component" value="Unassembled WGS sequence"/>
</dbReference>
<name>A0A9X9LXB4_GULGU</name>
<gene>
    <name evidence="1" type="ORF">BN2614_LOCUS2</name>
</gene>
<proteinExistence type="predicted"/>
<comment type="caution">
    <text evidence="1">The sequence shown here is derived from an EMBL/GenBank/DDBJ whole genome shotgun (WGS) entry which is preliminary data.</text>
</comment>
<feature type="non-terminal residue" evidence="1">
    <location>
        <position position="1"/>
    </location>
</feature>